<evidence type="ECO:0000256" key="4">
    <source>
        <dbReference type="ARBA" id="ARBA00022670"/>
    </source>
</evidence>
<dbReference type="Pfam" id="PF01470">
    <property type="entry name" value="Peptidase_C15"/>
    <property type="match status" value="1"/>
</dbReference>
<gene>
    <name evidence="9" type="ORF">QWZ12_02725</name>
</gene>
<evidence type="ECO:0000256" key="1">
    <source>
        <dbReference type="ARBA" id="ARBA00006641"/>
    </source>
</evidence>
<dbReference type="InterPro" id="IPR000816">
    <property type="entry name" value="Peptidase_C15"/>
</dbReference>
<accession>A0ABT8BE22</accession>
<evidence type="ECO:0000256" key="2">
    <source>
        <dbReference type="ARBA" id="ARBA00019191"/>
    </source>
</evidence>
<evidence type="ECO:0000256" key="5">
    <source>
        <dbReference type="ARBA" id="ARBA00022801"/>
    </source>
</evidence>
<reference evidence="10" key="1">
    <citation type="journal article" date="2019" name="Int. J. Syst. Evol. Microbiol.">
        <title>The Global Catalogue of Microorganisms (GCM) 10K type strain sequencing project: providing services to taxonomists for standard genome sequencing and annotation.</title>
        <authorList>
            <consortium name="The Broad Institute Genomics Platform"/>
            <consortium name="The Broad Institute Genome Sequencing Center for Infectious Disease"/>
            <person name="Wu L."/>
            <person name="Ma J."/>
        </authorList>
    </citation>
    <scope>NUCLEOTIDE SEQUENCE [LARGE SCALE GENOMIC DNA]</scope>
    <source>
        <strain evidence="10">CECT 7069</strain>
    </source>
</reference>
<dbReference type="EMBL" id="JAUFPX010000002">
    <property type="protein sequence ID" value="MDN3589521.1"/>
    <property type="molecule type" value="Genomic_DNA"/>
</dbReference>
<dbReference type="InterPro" id="IPR016125">
    <property type="entry name" value="Peptidase_C15-like"/>
</dbReference>
<comment type="similarity">
    <text evidence="1">Belongs to the peptidase C15 family.</text>
</comment>
<comment type="caution">
    <text evidence="9">The sequence shown here is derived from an EMBL/GenBank/DDBJ whole genome shotgun (WGS) entry which is preliminary data.</text>
</comment>
<organism evidence="9 10">
    <name type="scientific">Methylobacterium adhaesivum</name>
    <dbReference type="NCBI Taxonomy" id="333297"/>
    <lineage>
        <taxon>Bacteria</taxon>
        <taxon>Pseudomonadati</taxon>
        <taxon>Pseudomonadota</taxon>
        <taxon>Alphaproteobacteria</taxon>
        <taxon>Hyphomicrobiales</taxon>
        <taxon>Methylobacteriaceae</taxon>
        <taxon>Methylobacterium</taxon>
    </lineage>
</organism>
<dbReference type="SUPFAM" id="SSF53182">
    <property type="entry name" value="Pyrrolidone carboxyl peptidase (pyroglutamate aminopeptidase)"/>
    <property type="match status" value="1"/>
</dbReference>
<keyword evidence="3" id="KW-0963">Cytoplasm</keyword>
<sequence length="228" mass="24012">MSRGNLLVTGFGPFPGVPVNPSAVVARRLAAFARRHGLAGGDVRLLILPTRYGALPTHLAPALAEGPAAVLMLGVARKAKRVRVEFRARNRASRLFPDASGSVARRLALVAGGPAQRQAGAAVKALATLRRHGIVAIPSHDAGRYLCNAAYYRGLAEGIPVLFVHIPPLPRAGRPGPLRRGKAPVEALAAALVAVARALLVHPYVHPSPTKAEENPHHVVPNRISDVL</sequence>
<evidence type="ECO:0000313" key="10">
    <source>
        <dbReference type="Proteomes" id="UP001224644"/>
    </source>
</evidence>
<keyword evidence="4" id="KW-0645">Protease</keyword>
<proteinExistence type="inferred from homology"/>
<dbReference type="PANTHER" id="PTHR23402:SF1">
    <property type="entry name" value="PYROGLUTAMYL-PEPTIDASE I"/>
    <property type="match status" value="1"/>
</dbReference>
<protein>
    <recommendedName>
        <fullName evidence="2">Pyrrolidone-carboxylate peptidase</fullName>
    </recommendedName>
    <alternativeName>
        <fullName evidence="7">5-oxoprolyl-peptidase</fullName>
    </alternativeName>
    <alternativeName>
        <fullName evidence="8">Pyroglutamyl-peptidase I</fullName>
    </alternativeName>
</protein>
<keyword evidence="6" id="KW-0788">Thiol protease</keyword>
<dbReference type="PRINTS" id="PR00706">
    <property type="entry name" value="PYROGLUPTASE"/>
</dbReference>
<name>A0ABT8BE22_9HYPH</name>
<evidence type="ECO:0000256" key="7">
    <source>
        <dbReference type="ARBA" id="ARBA00030836"/>
    </source>
</evidence>
<evidence type="ECO:0000256" key="6">
    <source>
        <dbReference type="ARBA" id="ARBA00022807"/>
    </source>
</evidence>
<dbReference type="PANTHER" id="PTHR23402">
    <property type="entry name" value="PROTEASE FAMILY C15 PYROGLUTAMYL-PEPTIDASE I-RELATED"/>
    <property type="match status" value="1"/>
</dbReference>
<evidence type="ECO:0000256" key="8">
    <source>
        <dbReference type="ARBA" id="ARBA00031559"/>
    </source>
</evidence>
<dbReference type="RefSeq" id="WP_238224011.1">
    <property type="nucleotide sequence ID" value="NZ_BPQD01000007.1"/>
</dbReference>
<dbReference type="Proteomes" id="UP001224644">
    <property type="component" value="Unassembled WGS sequence"/>
</dbReference>
<evidence type="ECO:0000313" key="9">
    <source>
        <dbReference type="EMBL" id="MDN3589521.1"/>
    </source>
</evidence>
<dbReference type="Gene3D" id="3.40.630.20">
    <property type="entry name" value="Peptidase C15, pyroglutamyl peptidase I-like"/>
    <property type="match status" value="1"/>
</dbReference>
<evidence type="ECO:0000256" key="3">
    <source>
        <dbReference type="ARBA" id="ARBA00022490"/>
    </source>
</evidence>
<keyword evidence="5" id="KW-0378">Hydrolase</keyword>
<dbReference type="InterPro" id="IPR036440">
    <property type="entry name" value="Peptidase_C15-like_sf"/>
</dbReference>
<keyword evidence="10" id="KW-1185">Reference proteome</keyword>